<dbReference type="RefSeq" id="WP_108404895.1">
    <property type="nucleotide sequence ID" value="NZ_CP026948.1"/>
</dbReference>
<evidence type="ECO:0000313" key="1">
    <source>
        <dbReference type="EMBL" id="AWB84887.1"/>
    </source>
</evidence>
<dbReference type="AlphaFoldDB" id="A0A2S0WGI3"/>
<dbReference type="KEGG" id="clia:C3E79_10740"/>
<proteinExistence type="predicted"/>
<keyword evidence="2" id="KW-1185">Reference proteome</keyword>
<dbReference type="Proteomes" id="UP000244754">
    <property type="component" value="Chromosome"/>
</dbReference>
<protein>
    <submittedName>
        <fullName evidence="1">Uncharacterized protein</fullName>
    </submittedName>
</protein>
<dbReference type="OrthoDB" id="10021303at2"/>
<accession>A0A2S0WGI3</accession>
<organism evidence="1 2">
    <name type="scientific">Corynebacterium liangguodongii</name>
    <dbReference type="NCBI Taxonomy" id="2079535"/>
    <lineage>
        <taxon>Bacteria</taxon>
        <taxon>Bacillati</taxon>
        <taxon>Actinomycetota</taxon>
        <taxon>Actinomycetes</taxon>
        <taxon>Mycobacteriales</taxon>
        <taxon>Corynebacteriaceae</taxon>
        <taxon>Corynebacterium</taxon>
    </lineage>
</organism>
<reference evidence="2" key="1">
    <citation type="submission" date="2018-01" db="EMBL/GenBank/DDBJ databases">
        <authorList>
            <person name="Li J."/>
        </authorList>
    </citation>
    <scope>NUCLEOTIDE SEQUENCE [LARGE SCALE GENOMIC DNA]</scope>
    <source>
        <strain evidence="2">2184</strain>
    </source>
</reference>
<gene>
    <name evidence="1" type="ORF">C3E79_10740</name>
</gene>
<dbReference type="EMBL" id="CP026948">
    <property type="protein sequence ID" value="AWB84887.1"/>
    <property type="molecule type" value="Genomic_DNA"/>
</dbReference>
<name>A0A2S0WGI3_9CORY</name>
<sequence length="360" mass="37288">MTHLSSSWRLWKLQFLSGGAPRAIYRVLTLCGGTLLAAIFPVVFPVWGPAVAAFIAVPMLIQAIAPTEGEYRAFGMNASRTVSHRALTVVPVALLVAGYLLLGHGIPGLAGAGVALAMGVVLIVSELTSLTRPAYARAATRLGGSHGGFAWRVLGRRALIVVAATGAASAVVEALAYTVPWEWAKAGMHAVVPFVFWMGLAGVLANGRIAWASFGLTRRAMLRVVATTAVTASLLMAAIFGAGLAALSLLGWLPAEVTAMFVLRVTALSTLIGLGVSLVTALAGGEAMWLGIALGIFAANPMRDALAGELAVSAYAWFSGGFALLCAVIVAALTWAELTGRRTPWARTGSDYFGSKPSTA</sequence>
<evidence type="ECO:0000313" key="2">
    <source>
        <dbReference type="Proteomes" id="UP000244754"/>
    </source>
</evidence>